<keyword evidence="1" id="KW-0812">Transmembrane</keyword>
<keyword evidence="3" id="KW-1185">Reference proteome</keyword>
<comment type="caution">
    <text evidence="2">The sequence shown here is derived from an EMBL/GenBank/DDBJ whole genome shotgun (WGS) entry which is preliminary data.</text>
</comment>
<evidence type="ECO:0000256" key="1">
    <source>
        <dbReference type="SAM" id="Phobius"/>
    </source>
</evidence>
<dbReference type="RefSeq" id="WP_204635966.1">
    <property type="nucleotide sequence ID" value="NZ_JADIKC010000004.1"/>
</dbReference>
<sequence>MTLQSSDYTAIGSGVVALCALIVSIIQVRAVMQHNRLQTRPLVDVYFGLDHNLAVLELRNHGLGPAIIKSILAKYKGRTYELTSPKELDELAKQYPQHLLGNIATHTYYISPDTPIRPGTDLVVFMFTEPKNKDALNAAHELMDNLHVSVTYKCIYGNQMQASSL</sequence>
<dbReference type="Proteomes" id="UP001430065">
    <property type="component" value="Unassembled WGS sequence"/>
</dbReference>
<gene>
    <name evidence="2" type="ORF">ISP20_10060</name>
</gene>
<proteinExistence type="predicted"/>
<organism evidence="2 3">
    <name type="scientific">Dyella kyungheensis</name>
    <dbReference type="NCBI Taxonomy" id="1242174"/>
    <lineage>
        <taxon>Bacteria</taxon>
        <taxon>Pseudomonadati</taxon>
        <taxon>Pseudomonadota</taxon>
        <taxon>Gammaproteobacteria</taxon>
        <taxon>Lysobacterales</taxon>
        <taxon>Rhodanobacteraceae</taxon>
        <taxon>Dyella</taxon>
    </lineage>
</organism>
<evidence type="ECO:0000313" key="3">
    <source>
        <dbReference type="Proteomes" id="UP001430065"/>
    </source>
</evidence>
<keyword evidence="1" id="KW-0472">Membrane</keyword>
<keyword evidence="1" id="KW-1133">Transmembrane helix</keyword>
<protein>
    <submittedName>
        <fullName evidence="2">Uncharacterized protein</fullName>
    </submittedName>
</protein>
<dbReference type="EMBL" id="JADIKC010000004">
    <property type="protein sequence ID" value="MBM7121497.1"/>
    <property type="molecule type" value="Genomic_DNA"/>
</dbReference>
<reference evidence="2 3" key="1">
    <citation type="submission" date="2020-10" db="EMBL/GenBank/DDBJ databases">
        <title>Phylogeny of dyella-like bacteria.</title>
        <authorList>
            <person name="Fu J."/>
        </authorList>
    </citation>
    <scope>NUCLEOTIDE SEQUENCE [LARGE SCALE GENOMIC DNA]</scope>
    <source>
        <strain evidence="2 3">THG-B117</strain>
    </source>
</reference>
<feature type="transmembrane region" description="Helical" evidence="1">
    <location>
        <begin position="12"/>
        <end position="32"/>
    </location>
</feature>
<accession>A0ABS2JSU0</accession>
<name>A0ABS2JSU0_9GAMM</name>
<evidence type="ECO:0000313" key="2">
    <source>
        <dbReference type="EMBL" id="MBM7121497.1"/>
    </source>
</evidence>